<reference evidence="2" key="1">
    <citation type="submission" date="2020-06" db="EMBL/GenBank/DDBJ databases">
        <authorList>
            <person name="Li T."/>
            <person name="Hu X."/>
            <person name="Zhang T."/>
            <person name="Song X."/>
            <person name="Zhang H."/>
            <person name="Dai N."/>
            <person name="Sheng W."/>
            <person name="Hou X."/>
            <person name="Wei L."/>
        </authorList>
    </citation>
    <scope>NUCLEOTIDE SEQUENCE</scope>
    <source>
        <strain evidence="2">G02</strain>
        <tissue evidence="2">Leaf</tissue>
    </source>
</reference>
<proteinExistence type="predicted"/>
<accession>A0AAW2TJF9</accession>
<sequence>MPRSSITRNVEVSDPPRKCVIKMIICGPIGGESQRGRNAQIRETYGTSIKEVMDVEPADDTPLIQFDHEERRGPRT</sequence>
<comment type="caution">
    <text evidence="2">The sequence shown here is derived from an EMBL/GenBank/DDBJ whole genome shotgun (WGS) entry which is preliminary data.</text>
</comment>
<name>A0AAW2TJF9_SESRA</name>
<organism evidence="2">
    <name type="scientific">Sesamum radiatum</name>
    <name type="common">Black benniseed</name>
    <dbReference type="NCBI Taxonomy" id="300843"/>
    <lineage>
        <taxon>Eukaryota</taxon>
        <taxon>Viridiplantae</taxon>
        <taxon>Streptophyta</taxon>
        <taxon>Embryophyta</taxon>
        <taxon>Tracheophyta</taxon>
        <taxon>Spermatophyta</taxon>
        <taxon>Magnoliopsida</taxon>
        <taxon>eudicotyledons</taxon>
        <taxon>Gunneridae</taxon>
        <taxon>Pentapetalae</taxon>
        <taxon>asterids</taxon>
        <taxon>lamiids</taxon>
        <taxon>Lamiales</taxon>
        <taxon>Pedaliaceae</taxon>
        <taxon>Sesamum</taxon>
    </lineage>
</organism>
<evidence type="ECO:0000256" key="1">
    <source>
        <dbReference type="SAM" id="MobiDB-lite"/>
    </source>
</evidence>
<dbReference type="EMBL" id="JACGWJ010000008">
    <property type="protein sequence ID" value="KAL0404452.1"/>
    <property type="molecule type" value="Genomic_DNA"/>
</dbReference>
<gene>
    <name evidence="2" type="ORF">Sradi_2086000</name>
</gene>
<feature type="compositionally biased region" description="Basic and acidic residues" evidence="1">
    <location>
        <begin position="66"/>
        <end position="76"/>
    </location>
</feature>
<feature type="region of interest" description="Disordered" evidence="1">
    <location>
        <begin position="54"/>
        <end position="76"/>
    </location>
</feature>
<evidence type="ECO:0000313" key="2">
    <source>
        <dbReference type="EMBL" id="KAL0404452.1"/>
    </source>
</evidence>
<protein>
    <submittedName>
        <fullName evidence="2">Uncharacterized protein</fullName>
    </submittedName>
</protein>
<reference evidence="2" key="2">
    <citation type="journal article" date="2024" name="Plant">
        <title>Genomic evolution and insights into agronomic trait innovations of Sesamum species.</title>
        <authorList>
            <person name="Miao H."/>
            <person name="Wang L."/>
            <person name="Qu L."/>
            <person name="Liu H."/>
            <person name="Sun Y."/>
            <person name="Le M."/>
            <person name="Wang Q."/>
            <person name="Wei S."/>
            <person name="Zheng Y."/>
            <person name="Lin W."/>
            <person name="Duan Y."/>
            <person name="Cao H."/>
            <person name="Xiong S."/>
            <person name="Wang X."/>
            <person name="Wei L."/>
            <person name="Li C."/>
            <person name="Ma Q."/>
            <person name="Ju M."/>
            <person name="Zhao R."/>
            <person name="Li G."/>
            <person name="Mu C."/>
            <person name="Tian Q."/>
            <person name="Mei H."/>
            <person name="Zhang T."/>
            <person name="Gao T."/>
            <person name="Zhang H."/>
        </authorList>
    </citation>
    <scope>NUCLEOTIDE SEQUENCE</scope>
    <source>
        <strain evidence="2">G02</strain>
    </source>
</reference>
<dbReference type="AlphaFoldDB" id="A0AAW2TJF9"/>